<protein>
    <submittedName>
        <fullName evidence="2">Uncharacterized protein</fullName>
    </submittedName>
</protein>
<dbReference type="InParanoid" id="A0A024FV98"/>
<comment type="caution">
    <text evidence="2">The sequence shown here is derived from an EMBL/GenBank/DDBJ whole genome shotgun (WGS) entry which is preliminary data.</text>
</comment>
<feature type="compositionally biased region" description="Polar residues" evidence="1">
    <location>
        <begin position="158"/>
        <end position="168"/>
    </location>
</feature>
<proteinExistence type="predicted"/>
<evidence type="ECO:0000313" key="3">
    <source>
        <dbReference type="Proteomes" id="UP000053237"/>
    </source>
</evidence>
<evidence type="ECO:0000313" key="2">
    <source>
        <dbReference type="EMBL" id="CCI10852.1"/>
    </source>
</evidence>
<sequence>MAVKVTGTPYYECYEAIIKAGATRIAILFIDIDNKVLHMLFGATKRIRKDRIWSSFSSTQCHPLTMYNRSSIENWIPIDKTSLDIIVSGNDVCDECLFNYCVIYRFLPSEKKLYVDPTPSFKGCLPVCNTYCVKLGTCYLTDILEEKPIKFSDYKNPSEGSKSISQCEGNKRQKLSHDEIKNGRSSSNFDSTSD</sequence>
<name>A0A024FV98_9STRA</name>
<gene>
    <name evidence="2" type="ORF">BN9_118480</name>
</gene>
<feature type="compositionally biased region" description="Polar residues" evidence="1">
    <location>
        <begin position="183"/>
        <end position="194"/>
    </location>
</feature>
<reference evidence="2 3" key="1">
    <citation type="submission" date="2012-05" db="EMBL/GenBank/DDBJ databases">
        <title>Recombination and specialization in a pathogen metapopulation.</title>
        <authorList>
            <person name="Gardiner A."/>
            <person name="Kemen E."/>
            <person name="Schultz-Larsen T."/>
            <person name="MacLean D."/>
            <person name="Van Oosterhout C."/>
            <person name="Jones J.D.G."/>
        </authorList>
    </citation>
    <scope>NUCLEOTIDE SEQUENCE [LARGE SCALE GENOMIC DNA]</scope>
    <source>
        <strain evidence="2 3">Ac Nc2</strain>
    </source>
</reference>
<organism evidence="2 3">
    <name type="scientific">Albugo candida</name>
    <dbReference type="NCBI Taxonomy" id="65357"/>
    <lineage>
        <taxon>Eukaryota</taxon>
        <taxon>Sar</taxon>
        <taxon>Stramenopiles</taxon>
        <taxon>Oomycota</taxon>
        <taxon>Peronosporomycetes</taxon>
        <taxon>Albuginales</taxon>
        <taxon>Albuginaceae</taxon>
        <taxon>Albugo</taxon>
    </lineage>
</organism>
<feature type="compositionally biased region" description="Basic and acidic residues" evidence="1">
    <location>
        <begin position="169"/>
        <end position="182"/>
    </location>
</feature>
<keyword evidence="3" id="KW-1185">Reference proteome</keyword>
<dbReference type="EMBL" id="CAIX01000430">
    <property type="protein sequence ID" value="CCI10852.1"/>
    <property type="molecule type" value="Genomic_DNA"/>
</dbReference>
<feature type="region of interest" description="Disordered" evidence="1">
    <location>
        <begin position="152"/>
        <end position="194"/>
    </location>
</feature>
<dbReference type="AlphaFoldDB" id="A0A024FV98"/>
<dbReference type="Proteomes" id="UP000053237">
    <property type="component" value="Unassembled WGS sequence"/>
</dbReference>
<evidence type="ECO:0000256" key="1">
    <source>
        <dbReference type="SAM" id="MobiDB-lite"/>
    </source>
</evidence>
<accession>A0A024FV98</accession>